<keyword evidence="8" id="KW-0406">Ion transport</keyword>
<evidence type="ECO:0000256" key="10">
    <source>
        <dbReference type="ARBA" id="ARBA00023303"/>
    </source>
</evidence>
<dbReference type="RefSeq" id="WP_145378943.1">
    <property type="nucleotide sequence ID" value="NZ_CP036276.1"/>
</dbReference>
<evidence type="ECO:0000256" key="5">
    <source>
        <dbReference type="ARBA" id="ARBA00022826"/>
    </source>
</evidence>
<evidence type="ECO:0000313" key="14">
    <source>
        <dbReference type="Proteomes" id="UP000319383"/>
    </source>
</evidence>
<evidence type="ECO:0000256" key="11">
    <source>
        <dbReference type="SAM" id="Phobius"/>
    </source>
</evidence>
<feature type="transmembrane region" description="Helical" evidence="11">
    <location>
        <begin position="65"/>
        <end position="83"/>
    </location>
</feature>
<evidence type="ECO:0000256" key="9">
    <source>
        <dbReference type="ARBA" id="ARBA00023136"/>
    </source>
</evidence>
<evidence type="ECO:0000259" key="12">
    <source>
        <dbReference type="Pfam" id="PF00520"/>
    </source>
</evidence>
<feature type="transmembrane region" description="Helical" evidence="11">
    <location>
        <begin position="165"/>
        <end position="186"/>
    </location>
</feature>
<dbReference type="InterPro" id="IPR028325">
    <property type="entry name" value="VG_K_chnl"/>
</dbReference>
<evidence type="ECO:0000256" key="6">
    <source>
        <dbReference type="ARBA" id="ARBA00022958"/>
    </source>
</evidence>
<protein>
    <submittedName>
        <fullName evidence="13">Cyclic nucleotide-gated potassium channel</fullName>
    </submittedName>
</protein>
<keyword evidence="3" id="KW-0633">Potassium transport</keyword>
<keyword evidence="7 11" id="KW-1133">Transmembrane helix</keyword>
<keyword evidence="10 13" id="KW-0407">Ion channel</keyword>
<keyword evidence="5" id="KW-0631">Potassium channel</keyword>
<keyword evidence="4 11" id="KW-0812">Transmembrane</keyword>
<dbReference type="EMBL" id="CP036276">
    <property type="protein sequence ID" value="QDU46431.1"/>
    <property type="molecule type" value="Genomic_DNA"/>
</dbReference>
<dbReference type="GO" id="GO:0001508">
    <property type="term" value="P:action potential"/>
    <property type="evidence" value="ECO:0007669"/>
    <property type="project" value="TreeGrafter"/>
</dbReference>
<comment type="subcellular location">
    <subcellularLocation>
        <location evidence="1">Membrane</location>
        <topology evidence="1">Multi-pass membrane protein</topology>
    </subcellularLocation>
</comment>
<feature type="transmembrane region" description="Helical" evidence="11">
    <location>
        <begin position="34"/>
        <end position="53"/>
    </location>
</feature>
<feature type="transmembrane region" description="Helical" evidence="11">
    <location>
        <begin position="95"/>
        <end position="118"/>
    </location>
</feature>
<evidence type="ECO:0000256" key="1">
    <source>
        <dbReference type="ARBA" id="ARBA00004141"/>
    </source>
</evidence>
<dbReference type="KEGG" id="sdyn:Mal52_49510"/>
<keyword evidence="9 11" id="KW-0472">Membrane</keyword>
<evidence type="ECO:0000313" key="13">
    <source>
        <dbReference type="EMBL" id="QDU46431.1"/>
    </source>
</evidence>
<dbReference type="Pfam" id="PF00520">
    <property type="entry name" value="Ion_trans"/>
    <property type="match status" value="1"/>
</dbReference>
<organism evidence="13 14">
    <name type="scientific">Symmachiella dynata</name>
    <dbReference type="NCBI Taxonomy" id="2527995"/>
    <lineage>
        <taxon>Bacteria</taxon>
        <taxon>Pseudomonadati</taxon>
        <taxon>Planctomycetota</taxon>
        <taxon>Planctomycetia</taxon>
        <taxon>Planctomycetales</taxon>
        <taxon>Planctomycetaceae</taxon>
        <taxon>Symmachiella</taxon>
    </lineage>
</organism>
<dbReference type="AlphaFoldDB" id="A0A517ZVE8"/>
<dbReference type="GO" id="GO:0008076">
    <property type="term" value="C:voltage-gated potassium channel complex"/>
    <property type="evidence" value="ECO:0007669"/>
    <property type="project" value="InterPro"/>
</dbReference>
<proteinExistence type="predicted"/>
<keyword evidence="14" id="KW-1185">Reference proteome</keyword>
<evidence type="ECO:0000256" key="7">
    <source>
        <dbReference type="ARBA" id="ARBA00022989"/>
    </source>
</evidence>
<dbReference type="PRINTS" id="PR00169">
    <property type="entry name" value="KCHANNEL"/>
</dbReference>
<gene>
    <name evidence="13" type="ORF">Mal52_49510</name>
</gene>
<dbReference type="Gene3D" id="1.10.287.70">
    <property type="match status" value="1"/>
</dbReference>
<sequence length="291" mass="32340">MSKLTTVSHKDDTRSWRERWYEIIFEADTPAGKLFDVLLLIAILLSVLVVMCESVEAIREEYPKLLVRAEWFFTLLFTCEYAMRIVCARRPMRYIFSFYGIVDLLAILPTYIIALPFFEGGRSAQRLAVIRAIRLLRAFRIFKLAHMLSEATALRQAIWSARAKIAVFLSSVLIAVVIVGSAMHLIEGGRENSEGQPIHGFDSIPESMYWAIVTMTTVGYGDVSPTTALGKALAACMMILGYCMIIVPTGIVSAELAHAGRKGLTTQVCPECMAEGHDSDATHCKYCGGKL</sequence>
<feature type="transmembrane region" description="Helical" evidence="11">
    <location>
        <begin position="232"/>
        <end position="252"/>
    </location>
</feature>
<dbReference type="PANTHER" id="PTHR11537:SF254">
    <property type="entry name" value="POTASSIUM VOLTAGE-GATED CHANNEL PROTEIN SHAB"/>
    <property type="match status" value="1"/>
</dbReference>
<dbReference type="GO" id="GO:0005249">
    <property type="term" value="F:voltage-gated potassium channel activity"/>
    <property type="evidence" value="ECO:0007669"/>
    <property type="project" value="InterPro"/>
</dbReference>
<dbReference type="Proteomes" id="UP000319383">
    <property type="component" value="Chromosome"/>
</dbReference>
<evidence type="ECO:0000256" key="2">
    <source>
        <dbReference type="ARBA" id="ARBA00022448"/>
    </source>
</evidence>
<name>A0A517ZVE8_9PLAN</name>
<evidence type="ECO:0000256" key="8">
    <source>
        <dbReference type="ARBA" id="ARBA00023065"/>
    </source>
</evidence>
<feature type="domain" description="Ion transport" evidence="12">
    <location>
        <begin position="33"/>
        <end position="259"/>
    </location>
</feature>
<reference evidence="13 14" key="1">
    <citation type="submission" date="2019-02" db="EMBL/GenBank/DDBJ databases">
        <title>Deep-cultivation of Planctomycetes and their phenomic and genomic characterization uncovers novel biology.</title>
        <authorList>
            <person name="Wiegand S."/>
            <person name="Jogler M."/>
            <person name="Boedeker C."/>
            <person name="Pinto D."/>
            <person name="Vollmers J."/>
            <person name="Rivas-Marin E."/>
            <person name="Kohn T."/>
            <person name="Peeters S.H."/>
            <person name="Heuer A."/>
            <person name="Rast P."/>
            <person name="Oberbeckmann S."/>
            <person name="Bunk B."/>
            <person name="Jeske O."/>
            <person name="Meyerdierks A."/>
            <person name="Storesund J.E."/>
            <person name="Kallscheuer N."/>
            <person name="Luecker S."/>
            <person name="Lage O.M."/>
            <person name="Pohl T."/>
            <person name="Merkel B.J."/>
            <person name="Hornburger P."/>
            <person name="Mueller R.-W."/>
            <person name="Bruemmer F."/>
            <person name="Labrenz M."/>
            <person name="Spormann A.M."/>
            <person name="Op den Camp H."/>
            <person name="Overmann J."/>
            <person name="Amann R."/>
            <person name="Jetten M.S.M."/>
            <person name="Mascher T."/>
            <person name="Medema M.H."/>
            <person name="Devos D.P."/>
            <person name="Kaster A.-K."/>
            <person name="Ovreas L."/>
            <person name="Rohde M."/>
            <person name="Galperin M.Y."/>
            <person name="Jogler C."/>
        </authorList>
    </citation>
    <scope>NUCLEOTIDE SEQUENCE [LARGE SCALE GENOMIC DNA]</scope>
    <source>
        <strain evidence="13 14">Mal52</strain>
    </source>
</reference>
<dbReference type="InterPro" id="IPR005821">
    <property type="entry name" value="Ion_trans_dom"/>
</dbReference>
<dbReference type="SUPFAM" id="SSF81324">
    <property type="entry name" value="Voltage-gated potassium channels"/>
    <property type="match status" value="1"/>
</dbReference>
<evidence type="ECO:0000256" key="4">
    <source>
        <dbReference type="ARBA" id="ARBA00022692"/>
    </source>
</evidence>
<keyword evidence="2" id="KW-0813">Transport</keyword>
<accession>A0A517ZVE8</accession>
<keyword evidence="6" id="KW-0630">Potassium</keyword>
<dbReference type="PANTHER" id="PTHR11537">
    <property type="entry name" value="VOLTAGE-GATED POTASSIUM CHANNEL"/>
    <property type="match status" value="1"/>
</dbReference>
<evidence type="ECO:0000256" key="3">
    <source>
        <dbReference type="ARBA" id="ARBA00022538"/>
    </source>
</evidence>